<protein>
    <submittedName>
        <fullName evidence="5">Sorting nexin-25-like protein</fullName>
    </submittedName>
</protein>
<accession>A0A443SR44</accession>
<dbReference type="EMBL" id="NCKV01000678">
    <property type="protein sequence ID" value="RWS30016.1"/>
    <property type="molecule type" value="Genomic_DNA"/>
</dbReference>
<dbReference type="VEuPathDB" id="VectorBase:LDEU002026"/>
<dbReference type="Gene3D" id="1.10.167.10">
    <property type="entry name" value="Regulator of G-protein Signalling 4, domain 2"/>
    <property type="match status" value="1"/>
</dbReference>
<evidence type="ECO:0000256" key="2">
    <source>
        <dbReference type="SAM" id="Coils"/>
    </source>
</evidence>
<keyword evidence="2" id="KW-0175">Coiled coil</keyword>
<dbReference type="GO" id="GO:0035091">
    <property type="term" value="F:phosphatidylinositol binding"/>
    <property type="evidence" value="ECO:0007669"/>
    <property type="project" value="InterPro"/>
</dbReference>
<dbReference type="PROSITE" id="PS50132">
    <property type="entry name" value="RGS"/>
    <property type="match status" value="1"/>
</dbReference>
<dbReference type="InterPro" id="IPR044926">
    <property type="entry name" value="RGS_subdomain_2"/>
</dbReference>
<dbReference type="Pfam" id="PF08628">
    <property type="entry name" value="Nexin_C"/>
    <property type="match status" value="1"/>
</dbReference>
<dbReference type="PANTHER" id="PTHR22775:SF48">
    <property type="entry name" value="SORTING NEXIN-25"/>
    <property type="match status" value="1"/>
</dbReference>
<evidence type="ECO:0000259" key="4">
    <source>
        <dbReference type="PROSITE" id="PS51207"/>
    </source>
</evidence>
<dbReference type="InterPro" id="IPR013937">
    <property type="entry name" value="Sorting_nexin_C"/>
</dbReference>
<name>A0A443SR44_9ACAR</name>
<evidence type="ECO:0000313" key="5">
    <source>
        <dbReference type="EMBL" id="RWS30016.1"/>
    </source>
</evidence>
<feature type="non-terminal residue" evidence="5">
    <location>
        <position position="1"/>
    </location>
</feature>
<evidence type="ECO:0000313" key="6">
    <source>
        <dbReference type="Proteomes" id="UP000288716"/>
    </source>
</evidence>
<comment type="caution">
    <text evidence="5">The sequence shown here is derived from an EMBL/GenBank/DDBJ whole genome shotgun (WGS) entry which is preliminary data.</text>
</comment>
<dbReference type="Gene3D" id="3.30.1520.10">
    <property type="entry name" value="Phox-like domain"/>
    <property type="match status" value="1"/>
</dbReference>
<gene>
    <name evidence="5" type="ORF">B4U80_02163</name>
</gene>
<evidence type="ECO:0000256" key="1">
    <source>
        <dbReference type="ARBA" id="ARBA00010883"/>
    </source>
</evidence>
<comment type="similarity">
    <text evidence="1">Belongs to the sorting nexin family.</text>
</comment>
<proteinExistence type="inferred from homology"/>
<sequence length="921" mass="107022">ENLCLNQVDNESEVKQLLIQWNESKPNFERQLSHTEEYFKSQLLISKNVDSVIEEMVDFIFRDFFLLWYKDIVSEDIHSTEVKLKNEVWQLISRLISRLKNFDDVSFLTKDIVICIQKHIHKITAFSNSKEPLKLYDFLETKAKEIEFLRKLANVILICLLPEKYARSTPLLHLLREILANHVLYNAIDLFSDPTYINEKILDYIKNQKLETEKMSKSYAYAANFEEFIKMINKCTSVDELKRIRYYIMNEIMESVALNKLKKERYEEDGKDLSLISANTPNLTTKGVLLLNRDLKRYINQLTFAKRLCNKRIASFVNFSSSTTTVLTTTKSTTHSKPLSKKVYKLNVIMRSQLMRSYFRKFLQYSIGSGQSATERTAKYLVMFWESVEEMKNAEGVRQYQIANELLTHSYFLASINNHAKIPKNFIRGMQLFIKGDKGPEAFYDSQTVVFDILENRYYPLYMVSKEYNEMVQHCHECDINDQSQSLEEDEHALTRTLSVNSTHDMTVIENHIKVASSKLQELRNKLHDKTQALTALKNVPNYSSSNTNAKLISVLEKEIDEVNEEIHQVNTFIQWGQQWIRHLLQWKAEIHNLQFDSETKNSSPLVITIIHLDSNSSDKRSSGGWVVAKTINEFIELKRKLVKIKPELKRIEILRLKNVSESNVNLVDQGRRNLQSLLTAIFTDECCLENEDVFLFFCPNSNHLRHCLSPQKCTTQKSSLPFANLLGIPSSQSVTRSVSNDSALDDEEIDQYFNFDELESKDNANDNIAESLYSLANEIFELSGAVGLLRKSLIAFVQLSFGHSMNKQLRETISWMTSESMVLYYLVMFRDSFWQNGQLVQTSPEKTRAAKKEIQLLAKQQLSNNIPEILNKAFGNQIARNGLLKIFEFVQRKKLNKQLIYDLLEAFMLEFAPELTMKIV</sequence>
<dbReference type="InterPro" id="IPR036305">
    <property type="entry name" value="RGS_sf"/>
</dbReference>
<dbReference type="InterPro" id="IPR003114">
    <property type="entry name" value="Phox_assoc"/>
</dbReference>
<feature type="coiled-coil region" evidence="2">
    <location>
        <begin position="506"/>
        <end position="540"/>
    </location>
</feature>
<reference evidence="5 6" key="1">
    <citation type="journal article" date="2018" name="Gigascience">
        <title>Genomes of trombidid mites reveal novel predicted allergens and laterally-transferred genes associated with secondary metabolism.</title>
        <authorList>
            <person name="Dong X."/>
            <person name="Chaisiri K."/>
            <person name="Xia D."/>
            <person name="Armstrong S.D."/>
            <person name="Fang Y."/>
            <person name="Donnelly M.J."/>
            <person name="Kadowaki T."/>
            <person name="McGarry J.W."/>
            <person name="Darby A.C."/>
            <person name="Makepeace B.L."/>
        </authorList>
    </citation>
    <scope>NUCLEOTIDE SEQUENCE [LARGE SCALE GENOMIC DNA]</scope>
    <source>
        <strain evidence="5">UoL-UT</strain>
    </source>
</reference>
<dbReference type="STRING" id="299467.A0A443SR44"/>
<dbReference type="SMART" id="SM00313">
    <property type="entry name" value="PXA"/>
    <property type="match status" value="1"/>
</dbReference>
<dbReference type="SUPFAM" id="SSF64268">
    <property type="entry name" value="PX domain"/>
    <property type="match status" value="1"/>
</dbReference>
<dbReference type="Pfam" id="PF02194">
    <property type="entry name" value="PXA"/>
    <property type="match status" value="1"/>
</dbReference>
<dbReference type="InterPro" id="IPR036871">
    <property type="entry name" value="PX_dom_sf"/>
</dbReference>
<dbReference type="PROSITE" id="PS51207">
    <property type="entry name" value="PXA"/>
    <property type="match status" value="1"/>
</dbReference>
<dbReference type="PANTHER" id="PTHR22775">
    <property type="entry name" value="SORTING NEXIN"/>
    <property type="match status" value="1"/>
</dbReference>
<dbReference type="SUPFAM" id="SSF58100">
    <property type="entry name" value="Bacterial hemolysins"/>
    <property type="match status" value="1"/>
</dbReference>
<dbReference type="OrthoDB" id="120967at2759"/>
<feature type="domain" description="PXA" evidence="4">
    <location>
        <begin position="46"/>
        <end position="209"/>
    </location>
</feature>
<feature type="domain" description="RGS" evidence="3">
    <location>
        <begin position="345"/>
        <end position="472"/>
    </location>
</feature>
<dbReference type="InterPro" id="IPR016137">
    <property type="entry name" value="RGS"/>
</dbReference>
<evidence type="ECO:0000259" key="3">
    <source>
        <dbReference type="PROSITE" id="PS50132"/>
    </source>
</evidence>
<keyword evidence="6" id="KW-1185">Reference proteome</keyword>
<dbReference type="Proteomes" id="UP000288716">
    <property type="component" value="Unassembled WGS sequence"/>
</dbReference>
<organism evidence="5 6">
    <name type="scientific">Leptotrombidium deliense</name>
    <dbReference type="NCBI Taxonomy" id="299467"/>
    <lineage>
        <taxon>Eukaryota</taxon>
        <taxon>Metazoa</taxon>
        <taxon>Ecdysozoa</taxon>
        <taxon>Arthropoda</taxon>
        <taxon>Chelicerata</taxon>
        <taxon>Arachnida</taxon>
        <taxon>Acari</taxon>
        <taxon>Acariformes</taxon>
        <taxon>Trombidiformes</taxon>
        <taxon>Prostigmata</taxon>
        <taxon>Anystina</taxon>
        <taxon>Parasitengona</taxon>
        <taxon>Trombiculoidea</taxon>
        <taxon>Trombiculidae</taxon>
        <taxon>Leptotrombidium</taxon>
    </lineage>
</organism>
<dbReference type="Pfam" id="PF00615">
    <property type="entry name" value="RGS"/>
    <property type="match status" value="1"/>
</dbReference>
<dbReference type="AlphaFoldDB" id="A0A443SR44"/>
<dbReference type="SUPFAM" id="SSF48097">
    <property type="entry name" value="Regulator of G-protein signaling, RGS"/>
    <property type="match status" value="1"/>
</dbReference>